<accession>A0A4V5LYA1</accession>
<dbReference type="Gene3D" id="3.20.20.70">
    <property type="entry name" value="Aldolase class I"/>
    <property type="match status" value="1"/>
</dbReference>
<evidence type="ECO:0000256" key="11">
    <source>
        <dbReference type="ARBA" id="ARBA00023239"/>
    </source>
</evidence>
<dbReference type="SFLD" id="SFLDG01067">
    <property type="entry name" value="SPASM/twitch_domain_containing"/>
    <property type="match status" value="1"/>
</dbReference>
<evidence type="ECO:0000313" key="14">
    <source>
        <dbReference type="EMBL" id="TJY65729.1"/>
    </source>
</evidence>
<keyword evidence="7" id="KW-0408">Iron</keyword>
<dbReference type="InterPro" id="IPR058240">
    <property type="entry name" value="rSAM_sf"/>
</dbReference>
<dbReference type="SMART" id="SM00729">
    <property type="entry name" value="Elp3"/>
    <property type="match status" value="1"/>
</dbReference>
<dbReference type="OrthoDB" id="9763993at2"/>
<evidence type="ECO:0000256" key="2">
    <source>
        <dbReference type="ARBA" id="ARBA00012167"/>
    </source>
</evidence>
<evidence type="ECO:0000259" key="13">
    <source>
        <dbReference type="PROSITE" id="PS51918"/>
    </source>
</evidence>
<keyword evidence="8" id="KW-0411">Iron-sulfur</keyword>
<gene>
    <name evidence="14" type="primary">moaA</name>
    <name evidence="14" type="ORF">FAZ19_11435</name>
</gene>
<evidence type="ECO:0000256" key="3">
    <source>
        <dbReference type="ARBA" id="ARBA00022485"/>
    </source>
</evidence>
<dbReference type="InterPro" id="IPR000385">
    <property type="entry name" value="MoaA_NifB_PqqE_Fe-S-bd_CS"/>
</dbReference>
<evidence type="ECO:0000256" key="4">
    <source>
        <dbReference type="ARBA" id="ARBA00022691"/>
    </source>
</evidence>
<dbReference type="NCBIfam" id="TIGR02666">
    <property type="entry name" value="moaA"/>
    <property type="match status" value="1"/>
</dbReference>
<dbReference type="InterPro" id="IPR050105">
    <property type="entry name" value="MoCo_biosynth_MoaA/MoaC"/>
</dbReference>
<dbReference type="InterPro" id="IPR006638">
    <property type="entry name" value="Elp3/MiaA/NifB-like_rSAM"/>
</dbReference>
<dbReference type="PANTHER" id="PTHR22960">
    <property type="entry name" value="MOLYBDOPTERIN COFACTOR SYNTHESIS PROTEIN A"/>
    <property type="match status" value="1"/>
</dbReference>
<dbReference type="SUPFAM" id="SSF102114">
    <property type="entry name" value="Radical SAM enzymes"/>
    <property type="match status" value="1"/>
</dbReference>
<evidence type="ECO:0000256" key="9">
    <source>
        <dbReference type="ARBA" id="ARBA00023134"/>
    </source>
</evidence>
<dbReference type="SFLD" id="SFLDG01383">
    <property type="entry name" value="cyclic_pyranopterin_phosphate"/>
    <property type="match status" value="1"/>
</dbReference>
<dbReference type="InterPro" id="IPR013785">
    <property type="entry name" value="Aldolase_TIM"/>
</dbReference>
<dbReference type="RefSeq" id="WP_136820858.1">
    <property type="nucleotide sequence ID" value="NZ_BMJX01000003.1"/>
</dbReference>
<dbReference type="UniPathway" id="UPA00344"/>
<keyword evidence="5" id="KW-0479">Metal-binding</keyword>
<evidence type="ECO:0000256" key="10">
    <source>
        <dbReference type="ARBA" id="ARBA00023150"/>
    </source>
</evidence>
<evidence type="ECO:0000256" key="5">
    <source>
        <dbReference type="ARBA" id="ARBA00022723"/>
    </source>
</evidence>
<dbReference type="AlphaFoldDB" id="A0A4V5LYA1"/>
<keyword evidence="4" id="KW-0949">S-adenosyl-L-methionine</keyword>
<dbReference type="InterPro" id="IPR040064">
    <property type="entry name" value="MoaA-like"/>
</dbReference>
<evidence type="ECO:0000256" key="8">
    <source>
        <dbReference type="ARBA" id="ARBA00023014"/>
    </source>
</evidence>
<keyword evidence="6" id="KW-0547">Nucleotide-binding</keyword>
<dbReference type="GO" id="GO:0061799">
    <property type="term" value="F:cyclic pyranopterin monophosphate synthase activity"/>
    <property type="evidence" value="ECO:0007669"/>
    <property type="project" value="TreeGrafter"/>
</dbReference>
<comment type="caution">
    <text evidence="14">The sequence shown here is derived from an EMBL/GenBank/DDBJ whole genome shotgun (WGS) entry which is preliminary data.</text>
</comment>
<dbReference type="CDD" id="cd01335">
    <property type="entry name" value="Radical_SAM"/>
    <property type="match status" value="1"/>
</dbReference>
<keyword evidence="10" id="KW-0501">Molybdenum cofactor biosynthesis</keyword>
<dbReference type="PANTHER" id="PTHR22960:SF0">
    <property type="entry name" value="MOLYBDENUM COFACTOR BIOSYNTHESIS PROTEIN 1"/>
    <property type="match status" value="1"/>
</dbReference>
<dbReference type="GO" id="GO:0061798">
    <property type="term" value="F:GTP 3',8'-cyclase activity"/>
    <property type="evidence" value="ECO:0007669"/>
    <property type="project" value="UniProtKB-EC"/>
</dbReference>
<dbReference type="GO" id="GO:0051539">
    <property type="term" value="F:4 iron, 4 sulfur cluster binding"/>
    <property type="evidence" value="ECO:0007669"/>
    <property type="project" value="UniProtKB-KW"/>
</dbReference>
<dbReference type="Pfam" id="PF04055">
    <property type="entry name" value="Radical_SAM"/>
    <property type="match status" value="1"/>
</dbReference>
<dbReference type="GO" id="GO:0046872">
    <property type="term" value="F:metal ion binding"/>
    <property type="evidence" value="ECO:0007669"/>
    <property type="project" value="UniProtKB-KW"/>
</dbReference>
<dbReference type="GO" id="GO:0006777">
    <property type="term" value="P:Mo-molybdopterin cofactor biosynthetic process"/>
    <property type="evidence" value="ECO:0007669"/>
    <property type="project" value="UniProtKB-KW"/>
</dbReference>
<evidence type="ECO:0000256" key="12">
    <source>
        <dbReference type="ARBA" id="ARBA00048697"/>
    </source>
</evidence>
<keyword evidence="9" id="KW-0342">GTP-binding</keyword>
<evidence type="ECO:0000256" key="7">
    <source>
        <dbReference type="ARBA" id="ARBA00023004"/>
    </source>
</evidence>
<comment type="cofactor">
    <cofactor evidence="1">
        <name>[4Fe-4S] cluster</name>
        <dbReference type="ChEBI" id="CHEBI:49883"/>
    </cofactor>
</comment>
<proteinExistence type="predicted"/>
<protein>
    <recommendedName>
        <fullName evidence="2">GTP 3',8-cyclase</fullName>
        <ecNumber evidence="2">4.1.99.22</ecNumber>
    </recommendedName>
</protein>
<evidence type="ECO:0000256" key="1">
    <source>
        <dbReference type="ARBA" id="ARBA00001966"/>
    </source>
</evidence>
<name>A0A4V5LYA1_9SPHI</name>
<dbReference type="InterPro" id="IPR010505">
    <property type="entry name" value="MoaA_twitch"/>
</dbReference>
<dbReference type="InterPro" id="IPR013483">
    <property type="entry name" value="MoaA"/>
</dbReference>
<dbReference type="Proteomes" id="UP000309872">
    <property type="component" value="Unassembled WGS sequence"/>
</dbReference>
<dbReference type="SFLD" id="SFLDG01386">
    <property type="entry name" value="main_SPASM_domain-containing"/>
    <property type="match status" value="1"/>
</dbReference>
<keyword evidence="3" id="KW-0004">4Fe-4S</keyword>
<dbReference type="EMBL" id="SUKA01000003">
    <property type="protein sequence ID" value="TJY65729.1"/>
    <property type="molecule type" value="Genomic_DNA"/>
</dbReference>
<comment type="catalytic activity">
    <reaction evidence="12">
        <text>GTP + AH2 + S-adenosyl-L-methionine = (8S)-3',8-cyclo-7,8-dihydroguanosine 5'-triphosphate + 5'-deoxyadenosine + L-methionine + A + H(+)</text>
        <dbReference type="Rhea" id="RHEA:49576"/>
        <dbReference type="ChEBI" id="CHEBI:13193"/>
        <dbReference type="ChEBI" id="CHEBI:15378"/>
        <dbReference type="ChEBI" id="CHEBI:17319"/>
        <dbReference type="ChEBI" id="CHEBI:17499"/>
        <dbReference type="ChEBI" id="CHEBI:37565"/>
        <dbReference type="ChEBI" id="CHEBI:57844"/>
        <dbReference type="ChEBI" id="CHEBI:59789"/>
        <dbReference type="ChEBI" id="CHEBI:131766"/>
        <dbReference type="EC" id="4.1.99.22"/>
    </reaction>
</comment>
<sequence>MLIDQFGRTHNYLRISLTDNCNLRCFYCMPEEKYDFTPPSRLMQVEEIDRLAHIFVQQGVNKIRITGGEPFVRKDAAQIIFNLGKLPVQLTCTTNGIRVDDLLPEILQANFHSINISLDTLQPDKFLKITRRDLFHRVSKNIDLLLANNITAKINVVLMKGINDDEICDFIEFTKAYPVEVRFIEFMPFCGNKWSSNQVMTQKEILDTIGEKYAFTSKQIGIHDTAKGYTITGHKGSFAIISTMSEPFCGGCNRMRLTADGKLKNCLFSKQETDLLTPLRQGKEILSIIQPAIWSKEKKQGGQLNGTFENIDAEVIQNRSMITIGG</sequence>
<dbReference type="SFLD" id="SFLDS00029">
    <property type="entry name" value="Radical_SAM"/>
    <property type="match status" value="1"/>
</dbReference>
<dbReference type="PROSITE" id="PS51918">
    <property type="entry name" value="RADICAL_SAM"/>
    <property type="match status" value="1"/>
</dbReference>
<dbReference type="PROSITE" id="PS01305">
    <property type="entry name" value="MOAA_NIFB_PQQE"/>
    <property type="match status" value="1"/>
</dbReference>
<dbReference type="GO" id="GO:0005525">
    <property type="term" value="F:GTP binding"/>
    <property type="evidence" value="ECO:0007669"/>
    <property type="project" value="UniProtKB-KW"/>
</dbReference>
<keyword evidence="11" id="KW-0456">Lyase</keyword>
<evidence type="ECO:0000256" key="6">
    <source>
        <dbReference type="ARBA" id="ARBA00022741"/>
    </source>
</evidence>
<dbReference type="EC" id="4.1.99.22" evidence="2"/>
<feature type="domain" description="Radical SAM core" evidence="13">
    <location>
        <begin position="5"/>
        <end position="223"/>
    </location>
</feature>
<keyword evidence="15" id="KW-1185">Reference proteome</keyword>
<dbReference type="Pfam" id="PF06463">
    <property type="entry name" value="Mob_synth_C"/>
    <property type="match status" value="1"/>
</dbReference>
<evidence type="ECO:0000313" key="15">
    <source>
        <dbReference type="Proteomes" id="UP000309872"/>
    </source>
</evidence>
<reference evidence="14 15" key="1">
    <citation type="submission" date="2019-04" db="EMBL/GenBank/DDBJ databases">
        <title>Sphingobacterium olei sp. nov., isolated from oil-contaminated soil.</title>
        <authorList>
            <person name="Liu B."/>
        </authorList>
    </citation>
    <scope>NUCLEOTIDE SEQUENCE [LARGE SCALE GENOMIC DNA]</scope>
    <source>
        <strain evidence="14 15">Y3L14</strain>
    </source>
</reference>
<organism evidence="14 15">
    <name type="scientific">Sphingobacterium alkalisoli</name>
    <dbReference type="NCBI Taxonomy" id="1874115"/>
    <lineage>
        <taxon>Bacteria</taxon>
        <taxon>Pseudomonadati</taxon>
        <taxon>Bacteroidota</taxon>
        <taxon>Sphingobacteriia</taxon>
        <taxon>Sphingobacteriales</taxon>
        <taxon>Sphingobacteriaceae</taxon>
        <taxon>Sphingobacterium</taxon>
    </lineage>
</organism>
<dbReference type="CDD" id="cd21117">
    <property type="entry name" value="Twitch_MoaA"/>
    <property type="match status" value="1"/>
</dbReference>
<dbReference type="InterPro" id="IPR007197">
    <property type="entry name" value="rSAM"/>
</dbReference>